<organism evidence="2">
    <name type="scientific">Arion vulgaris</name>
    <dbReference type="NCBI Taxonomy" id="1028688"/>
    <lineage>
        <taxon>Eukaryota</taxon>
        <taxon>Metazoa</taxon>
        <taxon>Spiralia</taxon>
        <taxon>Lophotrochozoa</taxon>
        <taxon>Mollusca</taxon>
        <taxon>Gastropoda</taxon>
        <taxon>Heterobranchia</taxon>
        <taxon>Euthyneura</taxon>
        <taxon>Panpulmonata</taxon>
        <taxon>Eupulmonata</taxon>
        <taxon>Stylommatophora</taxon>
        <taxon>Helicina</taxon>
        <taxon>Arionoidea</taxon>
        <taxon>Arionidae</taxon>
        <taxon>Arion</taxon>
    </lineage>
</organism>
<sequence>MWNTNAVPKAHLARLPEQHENGNLDNRNNLSKQTMVGTSEDLKYTTLFVTH</sequence>
<protein>
    <submittedName>
        <fullName evidence="2">Uncharacterized protein</fullName>
    </submittedName>
</protein>
<evidence type="ECO:0000256" key="1">
    <source>
        <dbReference type="SAM" id="MobiDB-lite"/>
    </source>
</evidence>
<evidence type="ECO:0000313" key="2">
    <source>
        <dbReference type="EMBL" id="CEK77220.1"/>
    </source>
</evidence>
<accession>A0A0B7AB71</accession>
<feature type="region of interest" description="Disordered" evidence="1">
    <location>
        <begin position="1"/>
        <end position="32"/>
    </location>
</feature>
<feature type="compositionally biased region" description="Polar residues" evidence="1">
    <location>
        <begin position="23"/>
        <end position="32"/>
    </location>
</feature>
<proteinExistence type="predicted"/>
<name>A0A0B7AB71_9EUPU</name>
<dbReference type="EMBL" id="HACG01030355">
    <property type="protein sequence ID" value="CEK77220.1"/>
    <property type="molecule type" value="Transcribed_RNA"/>
</dbReference>
<dbReference type="AlphaFoldDB" id="A0A0B7AB71"/>
<feature type="non-terminal residue" evidence="2">
    <location>
        <position position="51"/>
    </location>
</feature>
<reference evidence="2" key="1">
    <citation type="submission" date="2014-12" db="EMBL/GenBank/DDBJ databases">
        <title>Insight into the proteome of Arion vulgaris.</title>
        <authorList>
            <person name="Aradska J."/>
            <person name="Bulat T."/>
            <person name="Smidak R."/>
            <person name="Sarate P."/>
            <person name="Gangsoo J."/>
            <person name="Sialana F."/>
            <person name="Bilban M."/>
            <person name="Lubec G."/>
        </authorList>
    </citation>
    <scope>NUCLEOTIDE SEQUENCE</scope>
    <source>
        <tissue evidence="2">Skin</tissue>
    </source>
</reference>
<gene>
    <name evidence="2" type="primary">ORF103534</name>
</gene>